<feature type="compositionally biased region" description="Basic and acidic residues" evidence="6">
    <location>
        <begin position="1441"/>
        <end position="1456"/>
    </location>
</feature>
<dbReference type="InterPro" id="IPR021109">
    <property type="entry name" value="Peptidase_aspartic_dom_sf"/>
</dbReference>
<dbReference type="GO" id="GO:0004519">
    <property type="term" value="F:endonuclease activity"/>
    <property type="evidence" value="ECO:0007669"/>
    <property type="project" value="UniProtKB-KW"/>
</dbReference>
<reference evidence="8 9" key="1">
    <citation type="journal article" date="2018" name="Cell">
        <title>The Chara Genome: Secondary Complexity and Implications for Plant Terrestrialization.</title>
        <authorList>
            <person name="Nishiyama T."/>
            <person name="Sakayama H."/>
            <person name="Vries J.D."/>
            <person name="Buschmann H."/>
            <person name="Saint-Marcoux D."/>
            <person name="Ullrich K.K."/>
            <person name="Haas F.B."/>
            <person name="Vanderstraeten L."/>
            <person name="Becker D."/>
            <person name="Lang D."/>
            <person name="Vosolsobe S."/>
            <person name="Rombauts S."/>
            <person name="Wilhelmsson P.K.I."/>
            <person name="Janitza P."/>
            <person name="Kern R."/>
            <person name="Heyl A."/>
            <person name="Rumpler F."/>
            <person name="Villalobos L.I.A.C."/>
            <person name="Clay J.M."/>
            <person name="Skokan R."/>
            <person name="Toyoda A."/>
            <person name="Suzuki Y."/>
            <person name="Kagoshima H."/>
            <person name="Schijlen E."/>
            <person name="Tajeshwar N."/>
            <person name="Catarino B."/>
            <person name="Hetherington A.J."/>
            <person name="Saltykova A."/>
            <person name="Bonnot C."/>
            <person name="Breuninger H."/>
            <person name="Symeonidi A."/>
            <person name="Radhakrishnan G.V."/>
            <person name="Van Nieuwerburgh F."/>
            <person name="Deforce D."/>
            <person name="Chang C."/>
            <person name="Karol K.G."/>
            <person name="Hedrich R."/>
            <person name="Ulvskov P."/>
            <person name="Glockner G."/>
            <person name="Delwiche C.F."/>
            <person name="Petrasek J."/>
            <person name="Van de Peer Y."/>
            <person name="Friml J."/>
            <person name="Beilby M."/>
            <person name="Dolan L."/>
            <person name="Kohara Y."/>
            <person name="Sugano S."/>
            <person name="Fujiyama A."/>
            <person name="Delaux P.-M."/>
            <person name="Quint M."/>
            <person name="TheiBen G."/>
            <person name="Hagemann M."/>
            <person name="Harholt J."/>
            <person name="Dunand C."/>
            <person name="Zachgo S."/>
            <person name="Langdale J."/>
            <person name="Maumus F."/>
            <person name="Straeten D.V.D."/>
            <person name="Gould S.B."/>
            <person name="Rensing S.A."/>
        </authorList>
    </citation>
    <scope>NUCLEOTIDE SEQUENCE [LARGE SCALE GENOMIC DNA]</scope>
    <source>
        <strain evidence="8 9">S276</strain>
    </source>
</reference>
<keyword evidence="1" id="KW-0808">Transferase</keyword>
<dbReference type="FunFam" id="3.30.70.270:FF:000020">
    <property type="entry name" value="Transposon Tf2-6 polyprotein-like Protein"/>
    <property type="match status" value="1"/>
</dbReference>
<dbReference type="Gene3D" id="3.30.70.270">
    <property type="match status" value="2"/>
</dbReference>
<evidence type="ECO:0000259" key="7">
    <source>
        <dbReference type="Pfam" id="PF17919"/>
    </source>
</evidence>
<evidence type="ECO:0000256" key="4">
    <source>
        <dbReference type="ARBA" id="ARBA00022759"/>
    </source>
</evidence>
<dbReference type="InterPro" id="IPR043502">
    <property type="entry name" value="DNA/RNA_pol_sf"/>
</dbReference>
<feature type="compositionally biased region" description="Acidic residues" evidence="6">
    <location>
        <begin position="1421"/>
        <end position="1437"/>
    </location>
</feature>
<dbReference type="CDD" id="cd00303">
    <property type="entry name" value="retropepsin_like"/>
    <property type="match status" value="1"/>
</dbReference>
<feature type="region of interest" description="Disordered" evidence="6">
    <location>
        <begin position="370"/>
        <end position="394"/>
    </location>
</feature>
<dbReference type="CDD" id="cd09274">
    <property type="entry name" value="RNase_HI_RT_Ty3"/>
    <property type="match status" value="1"/>
</dbReference>
<dbReference type="Gene3D" id="3.10.20.370">
    <property type="match status" value="1"/>
</dbReference>
<keyword evidence="2" id="KW-0548">Nucleotidyltransferase</keyword>
<dbReference type="SUPFAM" id="SSF56672">
    <property type="entry name" value="DNA/RNA polymerases"/>
    <property type="match status" value="1"/>
</dbReference>
<protein>
    <recommendedName>
        <fullName evidence="7">Reverse transcriptase/retrotransposon-derived protein RNase H-like domain-containing protein</fullName>
    </recommendedName>
</protein>
<dbReference type="InterPro" id="IPR043128">
    <property type="entry name" value="Rev_trsase/Diguanyl_cyclase"/>
</dbReference>
<feature type="domain" description="Reverse transcriptase/retrotransposon-derived protein RNase H-like" evidence="7">
    <location>
        <begin position="1127"/>
        <end position="1230"/>
    </location>
</feature>
<feature type="region of interest" description="Disordered" evidence="6">
    <location>
        <begin position="159"/>
        <end position="253"/>
    </location>
</feature>
<sequence>MARWSSPPVYSSDPEMPIEVRDGVSVVLPEEGTWTDLEPAYETVMLDKKDAFLWIETIWTKISLTRLSPSLMDLEFRGTVEARGWIYLSQEMENAMVVGLVLGTAPDQLFRQAEREVVWAACQRAEMEMERMEVRVELGDREHMRRPLRTMRLGKEMATEEGIDDQQSGGNQGTNGNGERNEGSARDRESAKLEGTREDGKDASIGKSSGKAWGSKRGPQENREGGNDMRTSPRNSAGATPKKTKVLDTSHKLAEIEKRTAEFKARLIEQMMVGDEEDLQDAGSREGRRTGQDEARYEGKNDSHKGTPSKKGKDKSDPPAEGTENAMNPPAIDSGTSRLPARPKVTGACDGLWSLRERVLGWFDLEGTPKTREKQRESKEGEGVSAAGEAGGSEDRLKKVVATLNRTLNKNQGHLADAKKKLTFDGANITEFLIDYENLPALLKWTKEEKMEHLGQHVSLSLGRDIMAIVASSGSWKETRNEMMRKYLKAEKMATEAELVAVQRKNFATYNDFLRAFTLVALRIPRVTDRIMSKYFLRQFSEFDKDKILSAYQQTSKFEYTRDVDFSTVTDLAEKTVVTETLALLKEGEVIDLTGKTGDKANPRLLKGLRQLLTRKRVEVEEAPELQEQGPEEAEAPQGVSNLQSIPGGLEDLEKAFADIRLSLPDREGGEVMRAPPDTKLSFHALPVGKLKVQIGTHHTDALVDGGAEITPIRQDFATIIECTINKEVAGSIKGAGGEIPFTGYVTECAVRAGIQESIWSFQRMTVMEEMDHDIILGRPWCANVEMIGMHLHDDTYMVDIEDPVTGRGELLRLLGTEGDPPKGKLANWSPTFEESARKGAITRMEGMRERVEIMIEEVFSKKEWIKMGLPLKKRRQEDEALEVMVAEKESEVELGVSLPKPKEGRNETSEVVLEIPDLLQLIKAIRYHKVGVDLAALARFEDGVRKGYCLNGKLVSIQPRVSEMQVTPMDFTNAVAEAQRRMLAVTGDMFPEKCEPYIDDNPVKGARYKDETEVEPGVRKFVWDHLQDIKDLLQRFLLYNITASGPKSILAVPEVTILRFRCGAYGRRPDPAKTDKISQWPTPLRTMTEVRAFLGVVGFWRIFIKDFAKIAEPIRAMIREGGTMDWTEDREEAAQTLKDILSSDQVTLAAPCFNDEVGRPFILETDGGPLTVGGVLIQRSEEGKERPIRFESRTLNSAERRYSQFKKEVLAILHCLKTFQAYLFGTRFILRIDPTNVVGALKNYKPIDPTVGRWIGFIWQFDYKVERIAGLRNRADGLSRVCITLERVEDAEPVDVFLEYEGGTLVVDNEMTDPAITTGPGKEQTTTGKMEFGNENDSNAINRPTEGQSLRQAGESSSRKRKLYVGFDHNLVLNRGGRKQGTRGPSPLKEGEPIELPSESDPSSEEEGNPEEGQRPGENEPVEFIDLTSDEEEDEVTTPTREERGRREQPGEKKDKWIKEFGYEFSDRFDQWGTILRYQWIMKAREKLGRGEDLSPTTFFTEQTLLQFQGVKRQME</sequence>
<evidence type="ECO:0000256" key="1">
    <source>
        <dbReference type="ARBA" id="ARBA00022679"/>
    </source>
</evidence>
<dbReference type="EMBL" id="BFEA01000040">
    <property type="protein sequence ID" value="GBG63516.1"/>
    <property type="molecule type" value="Genomic_DNA"/>
</dbReference>
<proteinExistence type="predicted"/>
<feature type="compositionally biased region" description="Basic and acidic residues" evidence="6">
    <location>
        <begin position="218"/>
        <end position="227"/>
    </location>
</feature>
<feature type="region of interest" description="Disordered" evidence="6">
    <location>
        <begin position="1375"/>
        <end position="1456"/>
    </location>
</feature>
<gene>
    <name evidence="8" type="ORF">CBR_g38585</name>
</gene>
<feature type="compositionally biased region" description="Polar residues" evidence="6">
    <location>
        <begin position="1336"/>
        <end position="1357"/>
    </location>
</feature>
<feature type="region of interest" description="Disordered" evidence="6">
    <location>
        <begin position="621"/>
        <end position="645"/>
    </location>
</feature>
<dbReference type="Gene3D" id="2.40.70.10">
    <property type="entry name" value="Acid Proteases"/>
    <property type="match status" value="1"/>
</dbReference>
<dbReference type="Gramene" id="GBG63516">
    <property type="protein sequence ID" value="GBG63516"/>
    <property type="gene ID" value="CBR_g38585"/>
</dbReference>
<feature type="region of interest" description="Disordered" evidence="6">
    <location>
        <begin position="274"/>
        <end position="344"/>
    </location>
</feature>
<evidence type="ECO:0000313" key="8">
    <source>
        <dbReference type="EMBL" id="GBG63516.1"/>
    </source>
</evidence>
<keyword evidence="5" id="KW-0511">Multifunctional enzyme</keyword>
<organism evidence="8 9">
    <name type="scientific">Chara braunii</name>
    <name type="common">Braun's stonewort</name>
    <dbReference type="NCBI Taxonomy" id="69332"/>
    <lineage>
        <taxon>Eukaryota</taxon>
        <taxon>Viridiplantae</taxon>
        <taxon>Streptophyta</taxon>
        <taxon>Charophyceae</taxon>
        <taxon>Charales</taxon>
        <taxon>Characeae</taxon>
        <taxon>Chara</taxon>
    </lineage>
</organism>
<dbReference type="PANTHER" id="PTHR37984:SF5">
    <property type="entry name" value="PROTEIN NYNRIN-LIKE"/>
    <property type="match status" value="1"/>
</dbReference>
<feature type="compositionally biased region" description="Basic and acidic residues" evidence="6">
    <location>
        <begin position="370"/>
        <end position="382"/>
    </location>
</feature>
<evidence type="ECO:0000256" key="2">
    <source>
        <dbReference type="ARBA" id="ARBA00022695"/>
    </source>
</evidence>
<feature type="compositionally biased region" description="Basic and acidic residues" evidence="6">
    <location>
        <begin position="283"/>
        <end position="305"/>
    </location>
</feature>
<feature type="compositionally biased region" description="Polar residues" evidence="6">
    <location>
        <begin position="229"/>
        <end position="238"/>
    </location>
</feature>
<feature type="region of interest" description="Disordered" evidence="6">
    <location>
        <begin position="1310"/>
        <end position="1363"/>
    </location>
</feature>
<evidence type="ECO:0000256" key="6">
    <source>
        <dbReference type="SAM" id="MobiDB-lite"/>
    </source>
</evidence>
<feature type="compositionally biased region" description="Basic and acidic residues" evidence="6">
    <location>
        <begin position="179"/>
        <end position="204"/>
    </location>
</feature>
<keyword evidence="3" id="KW-0540">Nuclease</keyword>
<feature type="compositionally biased region" description="Acidic residues" evidence="6">
    <location>
        <begin position="621"/>
        <end position="635"/>
    </location>
</feature>
<dbReference type="Pfam" id="PF17919">
    <property type="entry name" value="RT_RNaseH_2"/>
    <property type="match status" value="1"/>
</dbReference>
<keyword evidence="4" id="KW-0255">Endonuclease</keyword>
<dbReference type="InterPro" id="IPR041577">
    <property type="entry name" value="RT_RNaseH_2"/>
</dbReference>
<name>A0A388K0H3_CHABU</name>
<dbReference type="SUPFAM" id="SSF50630">
    <property type="entry name" value="Acid proteases"/>
    <property type="match status" value="1"/>
</dbReference>
<evidence type="ECO:0000256" key="3">
    <source>
        <dbReference type="ARBA" id="ARBA00022722"/>
    </source>
</evidence>
<keyword evidence="4" id="KW-0378">Hydrolase</keyword>
<dbReference type="InterPro" id="IPR050951">
    <property type="entry name" value="Retrovirus_Pol_polyprotein"/>
</dbReference>
<keyword evidence="9" id="KW-1185">Reference proteome</keyword>
<dbReference type="FunFam" id="3.10.20.370:FF:000001">
    <property type="entry name" value="Retrovirus-related Pol polyprotein from transposon 17.6-like protein"/>
    <property type="match status" value="1"/>
</dbReference>
<evidence type="ECO:0000313" key="9">
    <source>
        <dbReference type="Proteomes" id="UP000265515"/>
    </source>
</evidence>
<dbReference type="PANTHER" id="PTHR37984">
    <property type="entry name" value="PROTEIN CBG26694"/>
    <property type="match status" value="1"/>
</dbReference>
<comment type="caution">
    <text evidence="8">The sequence shown here is derived from an EMBL/GenBank/DDBJ whole genome shotgun (WGS) entry which is preliminary data.</text>
</comment>
<dbReference type="GO" id="GO:0016779">
    <property type="term" value="F:nucleotidyltransferase activity"/>
    <property type="evidence" value="ECO:0007669"/>
    <property type="project" value="UniProtKB-KW"/>
</dbReference>
<dbReference type="Proteomes" id="UP000265515">
    <property type="component" value="Unassembled WGS sequence"/>
</dbReference>
<accession>A0A388K0H3</accession>
<evidence type="ECO:0000256" key="5">
    <source>
        <dbReference type="ARBA" id="ARBA00023268"/>
    </source>
</evidence>